<feature type="compositionally biased region" description="Polar residues" evidence="1">
    <location>
        <begin position="521"/>
        <end position="541"/>
    </location>
</feature>
<feature type="region of interest" description="Disordered" evidence="1">
    <location>
        <begin position="1"/>
        <end position="98"/>
    </location>
</feature>
<dbReference type="eggNOG" id="ENOG502S4QU">
    <property type="taxonomic scope" value="Eukaryota"/>
</dbReference>
<feature type="compositionally biased region" description="Polar residues" evidence="1">
    <location>
        <begin position="25"/>
        <end position="41"/>
    </location>
</feature>
<dbReference type="AlphaFoldDB" id="M3IT39"/>
<keyword evidence="3" id="KW-1185">Reference proteome</keyword>
<dbReference type="EMBL" id="AOGT01000505">
    <property type="protein sequence ID" value="EMG49746.1"/>
    <property type="molecule type" value="Genomic_DNA"/>
</dbReference>
<dbReference type="OrthoDB" id="4026843at2759"/>
<feature type="compositionally biased region" description="Polar residues" evidence="1">
    <location>
        <begin position="244"/>
        <end position="256"/>
    </location>
</feature>
<feature type="compositionally biased region" description="Polar residues" evidence="1">
    <location>
        <begin position="312"/>
        <end position="321"/>
    </location>
</feature>
<organism evidence="2 3">
    <name type="scientific">Candida maltosa (strain Xu316)</name>
    <name type="common">Yeast</name>
    <dbReference type="NCBI Taxonomy" id="1245528"/>
    <lineage>
        <taxon>Eukaryota</taxon>
        <taxon>Fungi</taxon>
        <taxon>Dikarya</taxon>
        <taxon>Ascomycota</taxon>
        <taxon>Saccharomycotina</taxon>
        <taxon>Pichiomycetes</taxon>
        <taxon>Debaryomycetaceae</taxon>
        <taxon>Candida/Lodderomyces clade</taxon>
        <taxon>Candida</taxon>
    </lineage>
</organism>
<feature type="compositionally biased region" description="Basic and acidic residues" evidence="1">
    <location>
        <begin position="355"/>
        <end position="372"/>
    </location>
</feature>
<gene>
    <name evidence="2" type="ORF">G210_5423</name>
</gene>
<feature type="region of interest" description="Disordered" evidence="1">
    <location>
        <begin position="147"/>
        <end position="289"/>
    </location>
</feature>
<evidence type="ECO:0000313" key="2">
    <source>
        <dbReference type="EMBL" id="EMG49746.1"/>
    </source>
</evidence>
<dbReference type="HOGENOM" id="CLU_487124_0_0_1"/>
<feature type="compositionally biased region" description="Low complexity" evidence="1">
    <location>
        <begin position="158"/>
        <end position="167"/>
    </location>
</feature>
<feature type="region of interest" description="Disordered" evidence="1">
    <location>
        <begin position="452"/>
        <end position="493"/>
    </location>
</feature>
<protein>
    <submittedName>
        <fullName evidence="2">Uncharacterized protein</fullName>
    </submittedName>
</protein>
<feature type="compositionally biased region" description="Low complexity" evidence="1">
    <location>
        <begin position="326"/>
        <end position="350"/>
    </location>
</feature>
<feature type="non-terminal residue" evidence="2">
    <location>
        <position position="1"/>
    </location>
</feature>
<feature type="region of interest" description="Disordered" evidence="1">
    <location>
        <begin position="515"/>
        <end position="548"/>
    </location>
</feature>
<name>M3IT39_CANMX</name>
<feature type="compositionally biased region" description="Basic and acidic residues" evidence="1">
    <location>
        <begin position="64"/>
        <end position="88"/>
    </location>
</feature>
<sequence length="560" mass="56467">DVLTETSVGRVVSSPPQRSRVPLDQTITGDFSNSKKPTDSTVVVPGDKDRSIASDSSHQPGVSDDGKQRYTEGAETIEGKGKFFDPKDTQGGILADEKSANKYNEKTKAEYEDLSKLKTKPTGYAEGNSNDEFDFKAIVQEAYEEGNKQGRIEFQGGATSETASSSAPFRRDADPQEQREIHDENKSAYNPEGISGIVDANQKNTGSGSTGVGSGAGTAAGVGAGAGAGAAALSSSEKSRDTKPSGSSNVAGTSTTGDKRGTSDSQKYSGPISGQSKSATNNSTKAGAAAVAGTGALAAGIIAAAGDGSNAKETSTSNTGSDYPIGSATGAGVAGTSSTSGSTSVADSGVNTYSTDDRRISDLDKEINKADAKIAAYKQDPSNASTYGVRDEPIATPKLQDLDDDGDDLDFDTSKKASSGNSATGSGSGAGAGVAAGAAGALGAAAAYLGLTGRGSDNQKQPSTEVKDAAYNEGQNVGNQDVQQYGDVKKDSYDTGYKQGKDIYEGIDKNSTKHLDAVTAGSDNSKTLDPRSGTSAKSQSGPGVIDSAKGAVVGAAAAAA</sequence>
<reference evidence="2 3" key="1">
    <citation type="submission" date="2013-02" db="EMBL/GenBank/DDBJ databases">
        <title>Genome sequence of Candida maltosa Xu316, a potential industrial strain for xylitol and ethanol production.</title>
        <authorList>
            <person name="Yu J."/>
            <person name="Wang Q."/>
            <person name="Geng X."/>
            <person name="Bao W."/>
            <person name="He P."/>
            <person name="Cai J."/>
        </authorList>
    </citation>
    <scope>NUCLEOTIDE SEQUENCE [LARGE SCALE GENOMIC DNA]</scope>
    <source>
        <strain evidence="3">Xu316</strain>
    </source>
</reference>
<feature type="non-terminal residue" evidence="2">
    <location>
        <position position="560"/>
    </location>
</feature>
<feature type="compositionally biased region" description="Gly residues" evidence="1">
    <location>
        <begin position="208"/>
        <end position="228"/>
    </location>
</feature>
<feature type="compositionally biased region" description="Basic and acidic residues" evidence="1">
    <location>
        <begin position="169"/>
        <end position="186"/>
    </location>
</feature>
<feature type="compositionally biased region" description="Polar residues" evidence="1">
    <location>
        <begin position="473"/>
        <end position="483"/>
    </location>
</feature>
<feature type="compositionally biased region" description="Polar residues" evidence="1">
    <location>
        <begin position="263"/>
        <end position="285"/>
    </location>
</feature>
<comment type="caution">
    <text evidence="2">The sequence shown here is derived from an EMBL/GenBank/DDBJ whole genome shotgun (WGS) entry which is preliminary data.</text>
</comment>
<evidence type="ECO:0000256" key="1">
    <source>
        <dbReference type="SAM" id="MobiDB-lite"/>
    </source>
</evidence>
<proteinExistence type="predicted"/>
<dbReference type="Proteomes" id="UP000011777">
    <property type="component" value="Unassembled WGS sequence"/>
</dbReference>
<feature type="region of interest" description="Disordered" evidence="1">
    <location>
        <begin position="305"/>
        <end position="434"/>
    </location>
</feature>
<accession>M3IT39</accession>
<feature type="compositionally biased region" description="Acidic residues" evidence="1">
    <location>
        <begin position="402"/>
        <end position="411"/>
    </location>
</feature>
<evidence type="ECO:0000313" key="3">
    <source>
        <dbReference type="Proteomes" id="UP000011777"/>
    </source>
</evidence>
<dbReference type="STRING" id="1245528.M3IT39"/>